<name>K6WXM3_9ALTE</name>
<evidence type="ECO:0000313" key="2">
    <source>
        <dbReference type="Proteomes" id="UP000006334"/>
    </source>
</evidence>
<dbReference type="AlphaFoldDB" id="K6WXM3"/>
<dbReference type="Pfam" id="PF04307">
    <property type="entry name" value="YdjM"/>
    <property type="match status" value="1"/>
</dbReference>
<proteinExistence type="predicted"/>
<accession>K6WXM3</accession>
<sequence>MANGRTHSLAGGLTGLAVGLANPELIDKDPKLLLTAPIVGTLFGKLPDILEPAFKNPHHRQFFHSLAFVGLVGYGTKRVYDWDPEDNLEKVVRLLLLCASAGYLSHLVLDAVTPRSLPLVGKLKSS</sequence>
<comment type="caution">
    <text evidence="1">The sequence shown here is derived from an EMBL/GenBank/DDBJ whole genome shotgun (WGS) entry which is preliminary data.</text>
</comment>
<dbReference type="InterPro" id="IPR007404">
    <property type="entry name" value="YdjM-like"/>
</dbReference>
<dbReference type="STRING" id="1127673.GLIP_0578"/>
<evidence type="ECO:0000313" key="1">
    <source>
        <dbReference type="EMBL" id="GAC13224.1"/>
    </source>
</evidence>
<dbReference type="eggNOG" id="COG1988">
    <property type="taxonomic scope" value="Bacteria"/>
</dbReference>
<dbReference type="GO" id="GO:0016787">
    <property type="term" value="F:hydrolase activity"/>
    <property type="evidence" value="ECO:0007669"/>
    <property type="project" value="UniProtKB-KW"/>
</dbReference>
<dbReference type="RefSeq" id="WP_008843044.1">
    <property type="nucleotide sequence ID" value="NZ_BAEN01000015.1"/>
</dbReference>
<dbReference type="EMBL" id="BAEN01000015">
    <property type="protein sequence ID" value="GAC13224.1"/>
    <property type="molecule type" value="Genomic_DNA"/>
</dbReference>
<gene>
    <name evidence="1" type="ORF">GLIP_0578</name>
</gene>
<keyword evidence="2" id="KW-1185">Reference proteome</keyword>
<dbReference type="Proteomes" id="UP000006334">
    <property type="component" value="Unassembled WGS sequence"/>
</dbReference>
<organism evidence="1 2">
    <name type="scientific">Aliiglaciecola lipolytica E3</name>
    <dbReference type="NCBI Taxonomy" id="1127673"/>
    <lineage>
        <taxon>Bacteria</taxon>
        <taxon>Pseudomonadati</taxon>
        <taxon>Pseudomonadota</taxon>
        <taxon>Gammaproteobacteria</taxon>
        <taxon>Alteromonadales</taxon>
        <taxon>Alteromonadaceae</taxon>
        <taxon>Aliiglaciecola</taxon>
    </lineage>
</organism>
<dbReference type="OrthoDB" id="9154610at2"/>
<protein>
    <submittedName>
        <fullName evidence="1">Membrane-bound metal-dependent hydrolase</fullName>
    </submittedName>
</protein>
<reference evidence="1 2" key="1">
    <citation type="journal article" date="2017" name="Antonie Van Leeuwenhoek">
        <title>Rhizobium rhizosphaerae sp. nov., a novel species isolated from rice rhizosphere.</title>
        <authorList>
            <person name="Zhao J.J."/>
            <person name="Zhang J."/>
            <person name="Zhang R.J."/>
            <person name="Zhang C.W."/>
            <person name="Yin H.Q."/>
            <person name="Zhang X.X."/>
        </authorList>
    </citation>
    <scope>NUCLEOTIDE SEQUENCE [LARGE SCALE GENOMIC DNA]</scope>
    <source>
        <strain evidence="1 2">E3</strain>
    </source>
</reference>
<keyword evidence="1" id="KW-0378">Hydrolase</keyword>